<evidence type="ECO:0000313" key="2">
    <source>
        <dbReference type="EMBL" id="AWW30235.1"/>
    </source>
</evidence>
<proteinExistence type="predicted"/>
<accession>A0A2Z4IH26</accession>
<evidence type="ECO:0000259" key="1">
    <source>
        <dbReference type="Pfam" id="PF00248"/>
    </source>
</evidence>
<dbReference type="PANTHER" id="PTHR42686:SF1">
    <property type="entry name" value="GH17980P-RELATED"/>
    <property type="match status" value="1"/>
</dbReference>
<dbReference type="CDD" id="cd19152">
    <property type="entry name" value="AKR_AKR15A"/>
    <property type="match status" value="1"/>
</dbReference>
<dbReference type="InterPro" id="IPR023210">
    <property type="entry name" value="NADP_OxRdtase_dom"/>
</dbReference>
<gene>
    <name evidence="2" type="ORF">DN752_08915</name>
</gene>
<dbReference type="GO" id="GO:0016491">
    <property type="term" value="F:oxidoreductase activity"/>
    <property type="evidence" value="ECO:0007669"/>
    <property type="project" value="InterPro"/>
</dbReference>
<dbReference type="EMBL" id="CP030041">
    <property type="protein sequence ID" value="AWW30235.1"/>
    <property type="molecule type" value="Genomic_DNA"/>
</dbReference>
<dbReference type="Proteomes" id="UP000248688">
    <property type="component" value="Chromosome"/>
</dbReference>
<dbReference type="InterPro" id="IPR036812">
    <property type="entry name" value="NAD(P)_OxRdtase_dom_sf"/>
</dbReference>
<reference evidence="2 3" key="1">
    <citation type="submission" date="2018-06" db="EMBL/GenBank/DDBJ databases">
        <title>Echinicola strongylocentroti sp. nov., isolated from a sea urchin Strongylocentrotus intermedius.</title>
        <authorList>
            <person name="Bae S.S."/>
        </authorList>
    </citation>
    <scope>NUCLEOTIDE SEQUENCE [LARGE SCALE GENOMIC DNA]</scope>
    <source>
        <strain evidence="2 3">MEBiC08714</strain>
    </source>
</reference>
<dbReference type="OrthoDB" id="9773828at2"/>
<dbReference type="RefSeq" id="WP_112783619.1">
    <property type="nucleotide sequence ID" value="NZ_CP030041.1"/>
</dbReference>
<dbReference type="AlphaFoldDB" id="A0A2Z4IH26"/>
<dbReference type="GO" id="GO:0005829">
    <property type="term" value="C:cytosol"/>
    <property type="evidence" value="ECO:0007669"/>
    <property type="project" value="TreeGrafter"/>
</dbReference>
<dbReference type="InterPro" id="IPR020471">
    <property type="entry name" value="AKR"/>
</dbReference>
<evidence type="ECO:0000313" key="3">
    <source>
        <dbReference type="Proteomes" id="UP000248688"/>
    </source>
</evidence>
<dbReference type="PANTHER" id="PTHR42686">
    <property type="entry name" value="GH17980P-RELATED"/>
    <property type="match status" value="1"/>
</dbReference>
<dbReference type="Pfam" id="PF00248">
    <property type="entry name" value="Aldo_ket_red"/>
    <property type="match status" value="1"/>
</dbReference>
<dbReference type="Gene3D" id="3.20.20.100">
    <property type="entry name" value="NADP-dependent oxidoreductase domain"/>
    <property type="match status" value="1"/>
</dbReference>
<dbReference type="SUPFAM" id="SSF51430">
    <property type="entry name" value="NAD(P)-linked oxidoreductase"/>
    <property type="match status" value="1"/>
</dbReference>
<keyword evidence="3" id="KW-1185">Reference proteome</keyword>
<protein>
    <submittedName>
        <fullName evidence="2">Aldo/keto reductase</fullName>
    </submittedName>
</protein>
<dbReference type="KEGG" id="est:DN752_08915"/>
<name>A0A2Z4IH26_9BACT</name>
<feature type="domain" description="NADP-dependent oxidoreductase" evidence="1">
    <location>
        <begin position="16"/>
        <end position="333"/>
    </location>
</feature>
<sequence length="344" mass="38189">MKLRPLGNTGIKVPSIVFGTSTLGNLFTALDPKEKEAIVKESIRHTQPQTFFDSAGKYGAGLALESLGNALNALNVPKDQVVVSNKLGWVRSPLVGDEPQFEKGVWRDLKHDAVQKISYNGILECFEEGNELLQGYSTQLASVHDPDEYLAKATSAEEEKALFEDVLEAYRALEDLKKKGLVKGIGVGAKDWKVIPRIYEHIKLDWVMFANSMTIHSHPQELLQFMQKLSDDGVGILNSAVFQSGFLVGGDYYDYQLIKPDSPENKARFEWREQFFALCKEFEIPPAHACVQFGLSAPGVACVALSTSDPAKVKRNVDATEKTLPAEFWAAMHERGLLHEHSPL</sequence>
<organism evidence="2 3">
    <name type="scientific">Echinicola strongylocentroti</name>
    <dbReference type="NCBI Taxonomy" id="1795355"/>
    <lineage>
        <taxon>Bacteria</taxon>
        <taxon>Pseudomonadati</taxon>
        <taxon>Bacteroidota</taxon>
        <taxon>Cytophagia</taxon>
        <taxon>Cytophagales</taxon>
        <taxon>Cyclobacteriaceae</taxon>
        <taxon>Echinicola</taxon>
    </lineage>
</organism>